<evidence type="ECO:0000259" key="5">
    <source>
        <dbReference type="PROSITE" id="PS51720"/>
    </source>
</evidence>
<evidence type="ECO:0000313" key="7">
    <source>
        <dbReference type="Proteomes" id="UP000472276"/>
    </source>
</evidence>
<dbReference type="FunFam" id="3.40.50.300:FF:000366">
    <property type="entry name" value="GTPase, IMAP family member 2"/>
    <property type="match status" value="1"/>
</dbReference>
<organism evidence="6 7">
    <name type="scientific">Oreochromis aureus</name>
    <name type="common">Israeli tilapia</name>
    <name type="synonym">Chromis aureus</name>
    <dbReference type="NCBI Taxonomy" id="47969"/>
    <lineage>
        <taxon>Eukaryota</taxon>
        <taxon>Metazoa</taxon>
        <taxon>Chordata</taxon>
        <taxon>Craniata</taxon>
        <taxon>Vertebrata</taxon>
        <taxon>Euteleostomi</taxon>
        <taxon>Actinopterygii</taxon>
        <taxon>Neopterygii</taxon>
        <taxon>Teleostei</taxon>
        <taxon>Neoteleostei</taxon>
        <taxon>Acanthomorphata</taxon>
        <taxon>Ovalentaria</taxon>
        <taxon>Cichlomorphae</taxon>
        <taxon>Cichliformes</taxon>
        <taxon>Cichlidae</taxon>
        <taxon>African cichlids</taxon>
        <taxon>Pseudocrenilabrinae</taxon>
        <taxon>Oreochromini</taxon>
        <taxon>Oreochromis</taxon>
    </lineage>
</organism>
<name>A0AAZ1XI10_OREAU</name>
<dbReference type="Proteomes" id="UP000472276">
    <property type="component" value="Unassembled WGS sequence"/>
</dbReference>
<reference evidence="7" key="1">
    <citation type="submission" date="2020-03" db="EMBL/GenBank/DDBJ databases">
        <title>Evolution of repeat sequences and sex chromosomes of tilapia species revealed by chromosome-level genomes.</title>
        <authorList>
            <person name="Xu L."/>
            <person name="Tao W."/>
            <person name="Wang D."/>
            <person name="Zhou Q."/>
        </authorList>
    </citation>
    <scope>NUCLEOTIDE SEQUENCE [LARGE SCALE GENOMIC DNA]</scope>
    <source>
        <strain evidence="7">Israel</strain>
    </source>
</reference>
<proteinExistence type="inferred from homology"/>
<dbReference type="InterPro" id="IPR006703">
    <property type="entry name" value="G_AIG1"/>
</dbReference>
<dbReference type="KEGG" id="oau:116324254"/>
<protein>
    <recommendedName>
        <fullName evidence="5">AIG1-type G domain-containing protein</fullName>
    </recommendedName>
</protein>
<dbReference type="PROSITE" id="PS51720">
    <property type="entry name" value="G_AIG1"/>
    <property type="match status" value="2"/>
</dbReference>
<evidence type="ECO:0000256" key="2">
    <source>
        <dbReference type="ARBA" id="ARBA00022741"/>
    </source>
</evidence>
<keyword evidence="2" id="KW-0547">Nucleotide-binding</keyword>
<reference evidence="6" key="3">
    <citation type="submission" date="2025-09" db="UniProtKB">
        <authorList>
            <consortium name="Ensembl"/>
        </authorList>
    </citation>
    <scope>IDENTIFICATION</scope>
</reference>
<dbReference type="Pfam" id="PF04548">
    <property type="entry name" value="AIG1"/>
    <property type="match status" value="3"/>
</dbReference>
<feature type="region of interest" description="Disordered" evidence="4">
    <location>
        <begin position="798"/>
        <end position="846"/>
    </location>
</feature>
<accession>A0AAZ1XI10</accession>
<evidence type="ECO:0000256" key="1">
    <source>
        <dbReference type="ARBA" id="ARBA00008535"/>
    </source>
</evidence>
<dbReference type="InterPro" id="IPR045058">
    <property type="entry name" value="GIMA/IAN/Toc"/>
</dbReference>
<dbReference type="PANTHER" id="PTHR10903:SF188">
    <property type="entry name" value="GTPASE IMAP FAMILY MEMBER 2-LIKE-RELATED"/>
    <property type="match status" value="1"/>
</dbReference>
<feature type="domain" description="AIG1-type G" evidence="5">
    <location>
        <begin position="193"/>
        <end position="389"/>
    </location>
</feature>
<feature type="domain" description="AIG1-type G" evidence="5">
    <location>
        <begin position="425"/>
        <end position="628"/>
    </location>
</feature>
<dbReference type="Gene3D" id="3.40.50.300">
    <property type="entry name" value="P-loop containing nucleotide triphosphate hydrolases"/>
    <property type="match status" value="3"/>
</dbReference>
<dbReference type="RefSeq" id="XP_031600686.2">
    <property type="nucleotide sequence ID" value="XM_031744826.2"/>
</dbReference>
<dbReference type="CDD" id="cd01852">
    <property type="entry name" value="AIG1"/>
    <property type="match status" value="1"/>
</dbReference>
<dbReference type="InterPro" id="IPR027417">
    <property type="entry name" value="P-loop_NTPase"/>
</dbReference>
<dbReference type="RefSeq" id="XP_039476208.1">
    <property type="nucleotide sequence ID" value="XM_039620274.1"/>
</dbReference>
<evidence type="ECO:0000256" key="4">
    <source>
        <dbReference type="SAM" id="MobiDB-lite"/>
    </source>
</evidence>
<evidence type="ECO:0000313" key="6">
    <source>
        <dbReference type="Ensembl" id="ENSOABP00000067220.1"/>
    </source>
</evidence>
<dbReference type="GeneID" id="116324254"/>
<dbReference type="SUPFAM" id="SSF52540">
    <property type="entry name" value="P-loop containing nucleoside triphosphate hydrolases"/>
    <property type="match status" value="3"/>
</dbReference>
<keyword evidence="3" id="KW-0342">GTP-binding</keyword>
<keyword evidence="7" id="KW-1185">Reference proteome</keyword>
<evidence type="ECO:0000256" key="3">
    <source>
        <dbReference type="ARBA" id="ARBA00023134"/>
    </source>
</evidence>
<dbReference type="PANTHER" id="PTHR10903">
    <property type="entry name" value="GTPASE, IMAP FAMILY MEMBER-RELATED"/>
    <property type="match status" value="1"/>
</dbReference>
<dbReference type="RefSeq" id="XP_039476207.1">
    <property type="nucleotide sequence ID" value="XM_039620273.1"/>
</dbReference>
<feature type="region of interest" description="Disordered" evidence="4">
    <location>
        <begin position="728"/>
        <end position="752"/>
    </location>
</feature>
<reference evidence="6" key="2">
    <citation type="submission" date="2025-08" db="UniProtKB">
        <authorList>
            <consortium name="Ensembl"/>
        </authorList>
    </citation>
    <scope>IDENTIFICATION</scope>
</reference>
<dbReference type="Ensembl" id="ENSOABT00000073767.1">
    <property type="protein sequence ID" value="ENSOABP00000067220.1"/>
    <property type="gene ID" value="ENSOABG00000039089.1"/>
</dbReference>
<gene>
    <name evidence="6" type="primary">LOC116324254</name>
</gene>
<dbReference type="AlphaFoldDB" id="A0AAZ1XI10"/>
<dbReference type="GO" id="GO:0005525">
    <property type="term" value="F:GTP binding"/>
    <property type="evidence" value="ECO:0007669"/>
    <property type="project" value="UniProtKB-KW"/>
</dbReference>
<comment type="similarity">
    <text evidence="1">Belongs to the TRAFAC class TrmE-Era-EngA-EngB-Septin-like GTPase superfamily. AIG1/Toc34/Toc159-like paraseptin GTPase family. IAN subfamily.</text>
</comment>
<sequence>MAFSESAHELRIMLFGKNDDKKSALENIITGKKRSIVSKVLGGKQCPAASREWNGKPLTVVKTPDIFSLPVEALFKEMKNYVSLCPPGPNVLLLLVRSDFSEEDRKTLNLVLSVFGQDAFKHSMVILTHNERKSNSVERLIKHCDHRQRYISFDKKDISISYSKFMEEMNEIVSKNWGKYLTLKEEAKPKTVKSSLNLVLCGRRGAVKTSAAKAILGQTELHSVSNSSECVKHQGEVCGRWVSLVELPALYGKPQEAVMEESFKCISLCQAIHAFILVLPVAPLTDEDKGELETIQNTFSSRVNDFTMILFTVDLDPTDPAVLNFFKENQDIQKLLQTFRQRHVVLNIKAKQQKDSLETMLQTVDKMSLSEKSMGKPHCYTAITLLHAQMEKVLQQEKIIKRQQDEAKKLKMNMITGGEVGEQDSDCLRIVLIGKTGCGKSSTGNTILGRDEFKAESSQISVTQKCQKVHGEVDGRPVVVVDTPGLFDTSLTNDDIQEEMVKCVSLLAPGPHVFLVVIQVGRFTAEEKETLELIKKFFGKDSKKFTIVLLTRGDELERQGESIDDYIKKKCHSSFKKLISDCGRRYHVFNNSDKQNQKQVSELIAKIDTMVKDNGGIYFTNKMLQEAETAIQMKMESILKKKEEEIQRKYNQEMEAIKETMEKERKQMEQERQEKAKELQEMEEKIRFEQERRRKEGQIRNEQEINKKKEVERYRENFNKQIEIVDKQIQSEKEEKTNVDRKLEESKEQLRKQQEEWEQEQKEWWEKQRQEEEKRREEEQKIKELEEKYKQEKQIYENKLKEDQLRREQEEKEKKELEEKHKKSMEEMKKKHEEEARKAAENANESQKKLVEELAYQKKEYQKEMNELLKHVIKRNSSYYKIKRLLEKQENEMKKVKDEDKKEELQETHEKELVTLMQEILSEEINDASACSVM</sequence>